<name>A0ACB7S5J4_HYAAI</name>
<evidence type="ECO:0000313" key="1">
    <source>
        <dbReference type="EMBL" id="KAH6929352.1"/>
    </source>
</evidence>
<comment type="caution">
    <text evidence="1">The sequence shown here is derived from an EMBL/GenBank/DDBJ whole genome shotgun (WGS) entry which is preliminary data.</text>
</comment>
<keyword evidence="2" id="KW-1185">Reference proteome</keyword>
<proteinExistence type="predicted"/>
<accession>A0ACB7S5J4</accession>
<evidence type="ECO:0000313" key="2">
    <source>
        <dbReference type="Proteomes" id="UP000821845"/>
    </source>
</evidence>
<sequence length="313" mass="35099">MLPLSEQFDACTRQALLLLAAGAGLLILFARRNTEPGKRPAVPLLKDVHHDYTVHFKERVQVTHNTVLLRFELPSEDQVLGCAIGQHICLCMGRGERLLLRPYTPVSMCDQRGSFDIVVKVYRKGTSSKYPGGGIMSQTLDSLQPGDPVQIQGPKGKFQYVGRGRFLLDSGRMLCIASHIGLVAAGSGVTPMLQLLRHKFADMNDHARIYMVDVNHSAQDIIMHKELEEYAQHQRRKFRLCHVLTEMPKRNPLRPTYSVCLEGPLTQIIMEEYLPPPSSYSVILVCGPPRLVSEVCQPALRNIGHDPLRVLVY</sequence>
<organism evidence="1 2">
    <name type="scientific">Hyalomma asiaticum</name>
    <name type="common">Tick</name>
    <dbReference type="NCBI Taxonomy" id="266040"/>
    <lineage>
        <taxon>Eukaryota</taxon>
        <taxon>Metazoa</taxon>
        <taxon>Ecdysozoa</taxon>
        <taxon>Arthropoda</taxon>
        <taxon>Chelicerata</taxon>
        <taxon>Arachnida</taxon>
        <taxon>Acari</taxon>
        <taxon>Parasitiformes</taxon>
        <taxon>Ixodida</taxon>
        <taxon>Ixodoidea</taxon>
        <taxon>Ixodidae</taxon>
        <taxon>Hyalomminae</taxon>
        <taxon>Hyalomma</taxon>
    </lineage>
</organism>
<dbReference type="Proteomes" id="UP000821845">
    <property type="component" value="Chromosome 6"/>
</dbReference>
<reference evidence="1" key="1">
    <citation type="submission" date="2020-05" db="EMBL/GenBank/DDBJ databases">
        <title>Large-scale comparative analyses of tick genomes elucidate their genetic diversity and vector capacities.</title>
        <authorList>
            <person name="Jia N."/>
            <person name="Wang J."/>
            <person name="Shi W."/>
            <person name="Du L."/>
            <person name="Sun Y."/>
            <person name="Zhan W."/>
            <person name="Jiang J."/>
            <person name="Wang Q."/>
            <person name="Zhang B."/>
            <person name="Ji P."/>
            <person name="Sakyi L.B."/>
            <person name="Cui X."/>
            <person name="Yuan T."/>
            <person name="Jiang B."/>
            <person name="Yang W."/>
            <person name="Lam T.T.-Y."/>
            <person name="Chang Q."/>
            <person name="Ding S."/>
            <person name="Wang X."/>
            <person name="Zhu J."/>
            <person name="Ruan X."/>
            <person name="Zhao L."/>
            <person name="Wei J."/>
            <person name="Que T."/>
            <person name="Du C."/>
            <person name="Cheng J."/>
            <person name="Dai P."/>
            <person name="Han X."/>
            <person name="Huang E."/>
            <person name="Gao Y."/>
            <person name="Liu J."/>
            <person name="Shao H."/>
            <person name="Ye R."/>
            <person name="Li L."/>
            <person name="Wei W."/>
            <person name="Wang X."/>
            <person name="Wang C."/>
            <person name="Yang T."/>
            <person name="Huo Q."/>
            <person name="Li W."/>
            <person name="Guo W."/>
            <person name="Chen H."/>
            <person name="Zhou L."/>
            <person name="Ni X."/>
            <person name="Tian J."/>
            <person name="Zhou Y."/>
            <person name="Sheng Y."/>
            <person name="Liu T."/>
            <person name="Pan Y."/>
            <person name="Xia L."/>
            <person name="Li J."/>
            <person name="Zhao F."/>
            <person name="Cao W."/>
        </authorList>
    </citation>
    <scope>NUCLEOTIDE SEQUENCE</scope>
    <source>
        <strain evidence="1">Hyas-2018</strain>
    </source>
</reference>
<gene>
    <name evidence="1" type="ORF">HPB50_026834</name>
</gene>
<dbReference type="EMBL" id="CM023486">
    <property type="protein sequence ID" value="KAH6929352.1"/>
    <property type="molecule type" value="Genomic_DNA"/>
</dbReference>
<protein>
    <submittedName>
        <fullName evidence="1">Uncharacterized protein</fullName>
    </submittedName>
</protein>